<feature type="transmembrane region" description="Helical" evidence="7">
    <location>
        <begin position="178"/>
        <end position="200"/>
    </location>
</feature>
<feature type="region of interest" description="Disordered" evidence="6">
    <location>
        <begin position="1"/>
        <end position="22"/>
    </location>
</feature>
<dbReference type="GO" id="GO:0005886">
    <property type="term" value="C:plasma membrane"/>
    <property type="evidence" value="ECO:0007669"/>
    <property type="project" value="UniProtKB-SubCell"/>
</dbReference>
<dbReference type="AlphaFoldDB" id="A0A938Y5N0"/>
<feature type="transmembrane region" description="Helical" evidence="7">
    <location>
        <begin position="212"/>
        <end position="231"/>
    </location>
</feature>
<sequence>MRHAGGPAPQDDHTDGAASRRPRRLLVQDYLDETPRWPDGTPSRPPMTRMQRRIWLLASAGKFFEGAVVFLTGIALPLIHGEWDLSTFEMGLVSAASLFGILIGASALGGLSDRFGRRSLFLIEMVLFTAFLVGVLVSPELPVLIACLFGLGLALGCDYPTAHLMISETISSQSRGRLVLSAFAFQSLGAMAGTLIGLVVLGNATTLGAWRWMFGIIIVPAVIVTVARLFVTQSPHWLVIAGRVEDAQREMQRLLKRQPPYPSVVTLHAELNVPEHGKGRMRQILRPPWRRSTVLASVPWFLQDLGTYGIGIFTPVIIASTLGSVDTVDGSSPANPAPQHVAQIVQSDALGTKGAAMIDILLVVGILLAILLVDRVGRIKLQVVGFIGCAAGLAIAAASAAFTGGMQTLLIFAGFMIFNLMTNLGPNAMTYLLAGEVFPTHLRGTGAGFAASAAKVGAVLTAFLFPVLLADLGQTVLLLILVGTSLLGAVVTWRFRVETGGQLVSGPGALVVEPGAVAHGSRDDDPTSAVRAGSGPALVRPAQAGERGVDPDTVVRQGDPTHTG</sequence>
<evidence type="ECO:0000313" key="9">
    <source>
        <dbReference type="EMBL" id="MBM9466486.1"/>
    </source>
</evidence>
<gene>
    <name evidence="9" type="ORF">JL106_04220</name>
</gene>
<feature type="transmembrane region" description="Helical" evidence="7">
    <location>
        <begin position="91"/>
        <end position="112"/>
    </location>
</feature>
<evidence type="ECO:0000313" key="10">
    <source>
        <dbReference type="Proteomes" id="UP000663792"/>
    </source>
</evidence>
<dbReference type="EMBL" id="JAERWK010000006">
    <property type="protein sequence ID" value="MBM9466486.1"/>
    <property type="molecule type" value="Genomic_DNA"/>
</dbReference>
<evidence type="ECO:0000256" key="7">
    <source>
        <dbReference type="SAM" id="Phobius"/>
    </source>
</evidence>
<keyword evidence="4 7" id="KW-1133">Transmembrane helix</keyword>
<dbReference type="Pfam" id="PF00083">
    <property type="entry name" value="Sugar_tr"/>
    <property type="match status" value="1"/>
</dbReference>
<evidence type="ECO:0000256" key="2">
    <source>
        <dbReference type="ARBA" id="ARBA00022448"/>
    </source>
</evidence>
<dbReference type="PANTHER" id="PTHR23511">
    <property type="entry name" value="SYNAPTIC VESICLE GLYCOPROTEIN 2"/>
    <property type="match status" value="1"/>
</dbReference>
<feature type="transmembrane region" description="Helical" evidence="7">
    <location>
        <begin position="409"/>
        <end position="434"/>
    </location>
</feature>
<evidence type="ECO:0000256" key="6">
    <source>
        <dbReference type="SAM" id="MobiDB-lite"/>
    </source>
</evidence>
<feature type="transmembrane region" description="Helical" evidence="7">
    <location>
        <begin position="143"/>
        <end position="166"/>
    </location>
</feature>
<dbReference type="GO" id="GO:0022857">
    <property type="term" value="F:transmembrane transporter activity"/>
    <property type="evidence" value="ECO:0007669"/>
    <property type="project" value="InterPro"/>
</dbReference>
<dbReference type="PANTHER" id="PTHR23511:SF34">
    <property type="entry name" value="SYNAPTIC VESICLE GLYCOPROTEIN 2"/>
    <property type="match status" value="1"/>
</dbReference>
<feature type="transmembrane region" description="Helical" evidence="7">
    <location>
        <begin position="446"/>
        <end position="469"/>
    </location>
</feature>
<name>A0A938Y5N0_9ACTN</name>
<protein>
    <submittedName>
        <fullName evidence="9">MFS transporter</fullName>
    </submittedName>
</protein>
<feature type="region of interest" description="Disordered" evidence="6">
    <location>
        <begin position="517"/>
        <end position="564"/>
    </location>
</feature>
<feature type="domain" description="Major facilitator superfamily (MFS) profile" evidence="8">
    <location>
        <begin position="54"/>
        <end position="500"/>
    </location>
</feature>
<dbReference type="RefSeq" id="WP_205259454.1">
    <property type="nucleotide sequence ID" value="NZ_JAERWK010000006.1"/>
</dbReference>
<keyword evidence="10" id="KW-1185">Reference proteome</keyword>
<keyword evidence="3 7" id="KW-0812">Transmembrane</keyword>
<feature type="transmembrane region" description="Helical" evidence="7">
    <location>
        <begin position="119"/>
        <end position="137"/>
    </location>
</feature>
<evidence type="ECO:0000256" key="1">
    <source>
        <dbReference type="ARBA" id="ARBA00004651"/>
    </source>
</evidence>
<comment type="subcellular location">
    <subcellularLocation>
        <location evidence="1">Cell membrane</location>
        <topology evidence="1">Multi-pass membrane protein</topology>
    </subcellularLocation>
</comment>
<proteinExistence type="predicted"/>
<accession>A0A938Y5N0</accession>
<keyword evidence="2" id="KW-0813">Transport</keyword>
<organism evidence="9 10">
    <name type="scientific">Nakamurella leprariae</name>
    <dbReference type="NCBI Taxonomy" id="2803911"/>
    <lineage>
        <taxon>Bacteria</taxon>
        <taxon>Bacillati</taxon>
        <taxon>Actinomycetota</taxon>
        <taxon>Actinomycetes</taxon>
        <taxon>Nakamurellales</taxon>
        <taxon>Nakamurellaceae</taxon>
        <taxon>Nakamurella</taxon>
    </lineage>
</organism>
<evidence type="ECO:0000256" key="3">
    <source>
        <dbReference type="ARBA" id="ARBA00022692"/>
    </source>
</evidence>
<comment type="caution">
    <text evidence="9">The sequence shown here is derived from an EMBL/GenBank/DDBJ whole genome shotgun (WGS) entry which is preliminary data.</text>
</comment>
<feature type="transmembrane region" description="Helical" evidence="7">
    <location>
        <begin position="54"/>
        <end position="79"/>
    </location>
</feature>
<feature type="transmembrane region" description="Helical" evidence="7">
    <location>
        <begin position="379"/>
        <end position="402"/>
    </location>
</feature>
<evidence type="ECO:0000256" key="5">
    <source>
        <dbReference type="ARBA" id="ARBA00023136"/>
    </source>
</evidence>
<evidence type="ECO:0000256" key="4">
    <source>
        <dbReference type="ARBA" id="ARBA00022989"/>
    </source>
</evidence>
<dbReference type="SUPFAM" id="SSF103473">
    <property type="entry name" value="MFS general substrate transporter"/>
    <property type="match status" value="1"/>
</dbReference>
<dbReference type="Gene3D" id="1.20.1250.20">
    <property type="entry name" value="MFS general substrate transporter like domains"/>
    <property type="match status" value="1"/>
</dbReference>
<dbReference type="InterPro" id="IPR005828">
    <property type="entry name" value="MFS_sugar_transport-like"/>
</dbReference>
<feature type="transmembrane region" description="Helical" evidence="7">
    <location>
        <begin position="476"/>
        <end position="495"/>
    </location>
</feature>
<evidence type="ECO:0000259" key="8">
    <source>
        <dbReference type="PROSITE" id="PS50850"/>
    </source>
</evidence>
<dbReference type="InterPro" id="IPR036259">
    <property type="entry name" value="MFS_trans_sf"/>
</dbReference>
<dbReference type="PROSITE" id="PS50850">
    <property type="entry name" value="MFS"/>
    <property type="match status" value="1"/>
</dbReference>
<reference evidence="9" key="1">
    <citation type="submission" date="2021-01" db="EMBL/GenBank/DDBJ databases">
        <title>YIM 132084 draft genome.</title>
        <authorList>
            <person name="An D."/>
        </authorList>
    </citation>
    <scope>NUCLEOTIDE SEQUENCE</scope>
    <source>
        <strain evidence="9">YIM 132084</strain>
    </source>
</reference>
<keyword evidence="5 7" id="KW-0472">Membrane</keyword>
<feature type="transmembrane region" description="Helical" evidence="7">
    <location>
        <begin position="354"/>
        <end position="373"/>
    </location>
</feature>
<dbReference type="InterPro" id="IPR020846">
    <property type="entry name" value="MFS_dom"/>
</dbReference>
<dbReference type="Proteomes" id="UP000663792">
    <property type="component" value="Unassembled WGS sequence"/>
</dbReference>